<gene>
    <name evidence="1" type="ORF">JOAD_51</name>
</gene>
<organism evidence="1 2">
    <name type="scientific">Erwinia phage vB_EamM_Joad</name>
    <dbReference type="NCBI Taxonomy" id="2026081"/>
    <lineage>
        <taxon>Viruses</taxon>
        <taxon>Duplodnaviria</taxon>
        <taxon>Heunggongvirae</taxon>
        <taxon>Uroviricota</taxon>
        <taxon>Caudoviricetes</taxon>
        <taxon>Chimalliviridae</taxon>
        <taxon>Risingsunvirus</taxon>
        <taxon>Risingsunvirus risingsun</taxon>
    </lineage>
</organism>
<dbReference type="EMBL" id="MF459647">
    <property type="protein sequence ID" value="ASU03864.1"/>
    <property type="molecule type" value="Genomic_DNA"/>
</dbReference>
<reference evidence="2" key="1">
    <citation type="submission" date="2017-07" db="EMBL/GenBank/DDBJ databases">
        <authorList>
            <person name="Bickmore M.X."/>
            <person name="Vaden K."/>
            <person name="Brady T.S."/>
            <person name="Tateoka O.B."/>
            <person name="Carter J.L."/>
            <person name="Pape J.A."/>
            <person name="Robinson D.M."/>
            <person name="Russell K.A."/>
            <person name="Staley L.A."/>
            <person name="Stettler J.M."/>
            <person name="Townsend M.H."/>
            <person name="Wienclaw T."/>
            <person name="Williamson T.L."/>
            <person name="Kruger J.L."/>
            <person name="Berg J.A."/>
            <person name="Sharma R."/>
            <person name="Payne A.M."/>
            <person name="Fajardo C.P."/>
            <person name="Breakwell D.P."/>
            <person name="Hope S."/>
            <person name="Grose J.H."/>
        </authorList>
    </citation>
    <scope>NUCLEOTIDE SEQUENCE [LARGE SCALE GENOMIC DNA]</scope>
</reference>
<accession>A0A223LI18</accession>
<evidence type="ECO:0000313" key="1">
    <source>
        <dbReference type="EMBL" id="ASU03864.1"/>
    </source>
</evidence>
<protein>
    <submittedName>
        <fullName evidence="1">Uncharacterized protein</fullName>
    </submittedName>
</protein>
<dbReference type="Proteomes" id="UP000222624">
    <property type="component" value="Genome"/>
</dbReference>
<name>A0A223LI18_9CAUD</name>
<evidence type="ECO:0000313" key="2">
    <source>
        <dbReference type="Proteomes" id="UP000222624"/>
    </source>
</evidence>
<sequence>MINEIEEVYDDSDDFLPIHYVGDMWSEFKEYIPELHYEILTRGLNYILLTYPDSLLPTQITEVFVDEQLETQAKKQVIWSLIVDNIMEILVKMGFTISSEYIDNKHLPLYIRLVDMVYTLPGYEDTLGLSNILDSRDIDSKERFLMVMEKLNGEGFDIEPFTYIIEDVSEVLLKALSDGLKANDEEVNPPQNIIDRVIANKPLFKGTLTWDHIVNQGQLGGAVESLLNFFKRDLQRYLEEDNGDPLAYGINIICLFLISELNDSQIKDAASKYLDEVIDDITVRMKLDKILSELQLGGGEGS</sequence>
<proteinExistence type="predicted"/>